<feature type="compositionally biased region" description="Polar residues" evidence="1">
    <location>
        <begin position="239"/>
        <end position="254"/>
    </location>
</feature>
<reference evidence="2" key="2">
    <citation type="submission" date="2021-12" db="EMBL/GenBank/DDBJ databases">
        <title>Resequencing data analysis of finger millet.</title>
        <authorList>
            <person name="Hatakeyama M."/>
            <person name="Aluri S."/>
            <person name="Balachadran M.T."/>
            <person name="Sivarajan S.R."/>
            <person name="Poveda L."/>
            <person name="Shimizu-Inatsugi R."/>
            <person name="Schlapbach R."/>
            <person name="Sreeman S.M."/>
            <person name="Shimizu K.K."/>
        </authorList>
    </citation>
    <scope>NUCLEOTIDE SEQUENCE</scope>
</reference>
<evidence type="ECO:0000313" key="3">
    <source>
        <dbReference type="Proteomes" id="UP001054889"/>
    </source>
</evidence>
<gene>
    <name evidence="2" type="primary">ga02411</name>
    <name evidence="2" type="ORF">PR202_ga02411</name>
</gene>
<dbReference type="EMBL" id="BQKI01000001">
    <property type="protein sequence ID" value="GJM86542.1"/>
    <property type="molecule type" value="Genomic_DNA"/>
</dbReference>
<proteinExistence type="predicted"/>
<evidence type="ECO:0000313" key="2">
    <source>
        <dbReference type="EMBL" id="GJM86542.1"/>
    </source>
</evidence>
<dbReference type="AlphaFoldDB" id="A0AAV5BKW8"/>
<keyword evidence="3" id="KW-1185">Reference proteome</keyword>
<protein>
    <submittedName>
        <fullName evidence="2">Uncharacterized protein</fullName>
    </submittedName>
</protein>
<sequence>MFASGTVVDSVNRFSPAAPCTARHLRFVFRVLSSGPGHPRRHASVSLRGGVGPRRARRAIRTALIAWAPRAPAPASGRGLGGEKKTRARNLRLVLFPLASLACALSSLRYHPRGRTQQVALSPSPRGSPCCCCSCSAAAADRDQRLCSRHYFAFALQFGVQTAEASGREHTVAAARGVLCFGNYWRNRAGADRRLSIKLRAAASEVRNKKMLACIACSTKEGGEDGSRGAAATPHGGKSLTSQVTNLSTSSTTRFPHAWM</sequence>
<comment type="caution">
    <text evidence="2">The sequence shown here is derived from an EMBL/GenBank/DDBJ whole genome shotgun (WGS) entry which is preliminary data.</text>
</comment>
<dbReference type="Proteomes" id="UP001054889">
    <property type="component" value="Unassembled WGS sequence"/>
</dbReference>
<feature type="region of interest" description="Disordered" evidence="1">
    <location>
        <begin position="220"/>
        <end position="260"/>
    </location>
</feature>
<reference evidence="2" key="1">
    <citation type="journal article" date="2018" name="DNA Res.">
        <title>Multiple hybrid de novo genome assembly of finger millet, an orphan allotetraploid crop.</title>
        <authorList>
            <person name="Hatakeyama M."/>
            <person name="Aluri S."/>
            <person name="Balachadran M.T."/>
            <person name="Sivarajan S.R."/>
            <person name="Patrignani A."/>
            <person name="Gruter S."/>
            <person name="Poveda L."/>
            <person name="Shimizu-Inatsugi R."/>
            <person name="Baeten J."/>
            <person name="Francoijs K.J."/>
            <person name="Nataraja K.N."/>
            <person name="Reddy Y.A.N."/>
            <person name="Phadnis S."/>
            <person name="Ravikumar R.L."/>
            <person name="Schlapbach R."/>
            <person name="Sreeman S.M."/>
            <person name="Shimizu K.K."/>
        </authorList>
    </citation>
    <scope>NUCLEOTIDE SEQUENCE</scope>
</reference>
<organism evidence="2 3">
    <name type="scientific">Eleusine coracana subsp. coracana</name>
    <dbReference type="NCBI Taxonomy" id="191504"/>
    <lineage>
        <taxon>Eukaryota</taxon>
        <taxon>Viridiplantae</taxon>
        <taxon>Streptophyta</taxon>
        <taxon>Embryophyta</taxon>
        <taxon>Tracheophyta</taxon>
        <taxon>Spermatophyta</taxon>
        <taxon>Magnoliopsida</taxon>
        <taxon>Liliopsida</taxon>
        <taxon>Poales</taxon>
        <taxon>Poaceae</taxon>
        <taxon>PACMAD clade</taxon>
        <taxon>Chloridoideae</taxon>
        <taxon>Cynodonteae</taxon>
        <taxon>Eleusininae</taxon>
        <taxon>Eleusine</taxon>
    </lineage>
</organism>
<name>A0AAV5BKW8_ELECO</name>
<accession>A0AAV5BKW8</accession>
<evidence type="ECO:0000256" key="1">
    <source>
        <dbReference type="SAM" id="MobiDB-lite"/>
    </source>
</evidence>